<keyword evidence="2" id="KW-1185">Reference proteome</keyword>
<evidence type="ECO:0000313" key="2">
    <source>
        <dbReference type="Proteomes" id="UP000004507"/>
    </source>
</evidence>
<organism evidence="1 2">
    <name type="scientific">Yoonia vestfoldensis SKA53</name>
    <dbReference type="NCBI Taxonomy" id="314232"/>
    <lineage>
        <taxon>Bacteria</taxon>
        <taxon>Pseudomonadati</taxon>
        <taxon>Pseudomonadota</taxon>
        <taxon>Alphaproteobacteria</taxon>
        <taxon>Rhodobacterales</taxon>
        <taxon>Paracoccaceae</taxon>
        <taxon>Yoonia</taxon>
    </lineage>
</organism>
<comment type="caution">
    <text evidence="1">The sequence shown here is derived from an EMBL/GenBank/DDBJ whole genome shotgun (WGS) entry which is preliminary data.</text>
</comment>
<accession>A3V5K1</accession>
<gene>
    <name evidence="1" type="ORF">SKA53_15266</name>
</gene>
<reference evidence="1 2" key="1">
    <citation type="submission" date="2006-01" db="EMBL/GenBank/DDBJ databases">
        <authorList>
            <person name="Hagstrom A."/>
            <person name="Ferriera S."/>
            <person name="Johnson J."/>
            <person name="Kravitz S."/>
            <person name="Halpern A."/>
            <person name="Remington K."/>
            <person name="Beeson K."/>
            <person name="Tran B."/>
            <person name="Rogers Y.-H."/>
            <person name="Friedman R."/>
            <person name="Venter J.C."/>
        </authorList>
    </citation>
    <scope>NUCLEOTIDE SEQUENCE [LARGE SCALE GENOMIC DNA]</scope>
    <source>
        <strain evidence="1 2">SKA53</strain>
    </source>
</reference>
<dbReference type="AlphaFoldDB" id="A3V5K1"/>
<evidence type="ECO:0000313" key="1">
    <source>
        <dbReference type="EMBL" id="EAQ06919.1"/>
    </source>
</evidence>
<dbReference type="OrthoDB" id="7875768at2"/>
<dbReference type="STRING" id="314232.SKA53_15266"/>
<dbReference type="HOGENOM" id="CLU_062229_0_0_5"/>
<proteinExistence type="predicted"/>
<dbReference type="eggNOG" id="ENOG5032YP1">
    <property type="taxonomic scope" value="Bacteria"/>
</dbReference>
<protein>
    <submittedName>
        <fullName evidence="1">Uncharacterized protein</fullName>
    </submittedName>
</protein>
<dbReference type="EMBL" id="AAMS01000004">
    <property type="protein sequence ID" value="EAQ06919.1"/>
    <property type="molecule type" value="Genomic_DNA"/>
</dbReference>
<dbReference type="RefSeq" id="WP_007206992.1">
    <property type="nucleotide sequence ID" value="NZ_CH672414.1"/>
</dbReference>
<dbReference type="Proteomes" id="UP000004507">
    <property type="component" value="Unassembled WGS sequence"/>
</dbReference>
<name>A3V5K1_9RHOB</name>
<sequence>MSNMARSNEIDELVLSVRNLVSYKDTDLTRKMPPQDRLMLVPAWRIDVPQDKTPDHTAPTASADLLVLENAVMPDAPRLGGTVADLEVAVTARAEDWEPDGGEPFDQAAWAASAFDVPQDDPASAIPGAAIADALSPIAQSGLDARIAADIAAQDASLPIDEPALRAAVVRILREELAGELGEKITRNVRKLVRREINRVLVSHDLD</sequence>